<dbReference type="InterPro" id="IPR018480">
    <property type="entry name" value="PNAcMuramoyl-5peptid_Trfase_CS"/>
</dbReference>
<dbReference type="PANTHER" id="PTHR22926:SF3">
    <property type="entry name" value="UNDECAPRENYL-PHOSPHATE ALPHA-N-ACETYLGLUCOSAMINYL 1-PHOSPHATE TRANSFERASE"/>
    <property type="match status" value="1"/>
</dbReference>
<evidence type="ECO:0000256" key="6">
    <source>
        <dbReference type="ARBA" id="ARBA00023136"/>
    </source>
</evidence>
<evidence type="ECO:0000256" key="2">
    <source>
        <dbReference type="ARBA" id="ARBA00022475"/>
    </source>
</evidence>
<feature type="transmembrane region" description="Helical" evidence="8">
    <location>
        <begin position="122"/>
        <end position="139"/>
    </location>
</feature>
<dbReference type="PROSITE" id="PS01348">
    <property type="entry name" value="MRAY_2"/>
    <property type="match status" value="1"/>
</dbReference>
<organism evidence="9 10">
    <name type="scientific">Orenia marismortui</name>
    <dbReference type="NCBI Taxonomy" id="46469"/>
    <lineage>
        <taxon>Bacteria</taxon>
        <taxon>Bacillati</taxon>
        <taxon>Bacillota</taxon>
        <taxon>Clostridia</taxon>
        <taxon>Halanaerobiales</taxon>
        <taxon>Halobacteroidaceae</taxon>
        <taxon>Orenia</taxon>
    </lineage>
</organism>
<keyword evidence="2" id="KW-1003">Cell membrane</keyword>
<feature type="binding site" evidence="7">
    <location>
        <position position="206"/>
    </location>
    <ligand>
        <name>Mg(2+)</name>
        <dbReference type="ChEBI" id="CHEBI:18420"/>
    </ligand>
</feature>
<dbReference type="GO" id="GO:0046872">
    <property type="term" value="F:metal ion binding"/>
    <property type="evidence" value="ECO:0007669"/>
    <property type="project" value="UniProtKB-KW"/>
</dbReference>
<evidence type="ECO:0000256" key="1">
    <source>
        <dbReference type="ARBA" id="ARBA00004651"/>
    </source>
</evidence>
<protein>
    <submittedName>
        <fullName evidence="9">UDP-GlcNAc:undecaprenyl-phosphate GlcNAc-1-phosphate transferase</fullName>
    </submittedName>
</protein>
<evidence type="ECO:0000256" key="4">
    <source>
        <dbReference type="ARBA" id="ARBA00022692"/>
    </source>
</evidence>
<feature type="transmembrane region" description="Helical" evidence="8">
    <location>
        <begin position="151"/>
        <end position="170"/>
    </location>
</feature>
<dbReference type="GO" id="GO:0071555">
    <property type="term" value="P:cell wall organization"/>
    <property type="evidence" value="ECO:0007669"/>
    <property type="project" value="TreeGrafter"/>
</dbReference>
<dbReference type="Proteomes" id="UP000295832">
    <property type="component" value="Unassembled WGS sequence"/>
</dbReference>
<comment type="subcellular location">
    <subcellularLocation>
        <location evidence="1">Cell membrane</location>
        <topology evidence="1">Multi-pass membrane protein</topology>
    </subcellularLocation>
</comment>
<keyword evidence="3 9" id="KW-0808">Transferase</keyword>
<keyword evidence="7" id="KW-0479">Metal-binding</keyword>
<comment type="cofactor">
    <cofactor evidence="7">
        <name>Mg(2+)</name>
        <dbReference type="ChEBI" id="CHEBI:18420"/>
    </cofactor>
</comment>
<evidence type="ECO:0000256" key="8">
    <source>
        <dbReference type="SAM" id="Phobius"/>
    </source>
</evidence>
<dbReference type="InterPro" id="IPR000715">
    <property type="entry name" value="Glycosyl_transferase_4"/>
</dbReference>
<evidence type="ECO:0000313" key="10">
    <source>
        <dbReference type="Proteomes" id="UP000295832"/>
    </source>
</evidence>
<dbReference type="Pfam" id="PF00953">
    <property type="entry name" value="Glycos_transf_4"/>
    <property type="match status" value="1"/>
</dbReference>
<dbReference type="GO" id="GO:0016780">
    <property type="term" value="F:phosphotransferase activity, for other substituted phosphate groups"/>
    <property type="evidence" value="ECO:0007669"/>
    <property type="project" value="InterPro"/>
</dbReference>
<evidence type="ECO:0000256" key="3">
    <source>
        <dbReference type="ARBA" id="ARBA00022679"/>
    </source>
</evidence>
<dbReference type="PANTHER" id="PTHR22926">
    <property type="entry name" value="PHOSPHO-N-ACETYLMURAMOYL-PENTAPEPTIDE-TRANSFERASE"/>
    <property type="match status" value="1"/>
</dbReference>
<comment type="caution">
    <text evidence="9">The sequence shown here is derived from an EMBL/GenBank/DDBJ whole genome shotgun (WGS) entry which is preliminary data.</text>
</comment>
<proteinExistence type="predicted"/>
<reference evidence="9 10" key="1">
    <citation type="submission" date="2019-03" db="EMBL/GenBank/DDBJ databases">
        <title>Subsurface microbial communities from deep shales in Ohio and West Virginia, USA.</title>
        <authorList>
            <person name="Wrighton K."/>
        </authorList>
    </citation>
    <scope>NUCLEOTIDE SEQUENCE [LARGE SCALE GENOMIC DNA]</scope>
    <source>
        <strain evidence="9 10">MSL 6dP</strain>
    </source>
</reference>
<dbReference type="STRING" id="926561.GCA_000379025_01005"/>
<keyword evidence="4 8" id="KW-0812">Transmembrane</keyword>
<feature type="transmembrane region" description="Helical" evidence="8">
    <location>
        <begin position="228"/>
        <end position="252"/>
    </location>
</feature>
<gene>
    <name evidence="9" type="ORF">C7959_10150</name>
</gene>
<keyword evidence="10" id="KW-1185">Reference proteome</keyword>
<keyword evidence="6 8" id="KW-0472">Membrane</keyword>
<dbReference type="EMBL" id="SOEG01000001">
    <property type="protein sequence ID" value="TDX59164.1"/>
    <property type="molecule type" value="Genomic_DNA"/>
</dbReference>
<feature type="binding site" evidence="7">
    <location>
        <position position="146"/>
    </location>
    <ligand>
        <name>Mg(2+)</name>
        <dbReference type="ChEBI" id="CHEBI:18420"/>
    </ligand>
</feature>
<evidence type="ECO:0000256" key="5">
    <source>
        <dbReference type="ARBA" id="ARBA00022989"/>
    </source>
</evidence>
<dbReference type="AlphaFoldDB" id="A0A4R8HLD0"/>
<dbReference type="GO" id="GO:0044038">
    <property type="term" value="P:cell wall macromolecule biosynthetic process"/>
    <property type="evidence" value="ECO:0007669"/>
    <property type="project" value="TreeGrafter"/>
</dbReference>
<evidence type="ECO:0000256" key="7">
    <source>
        <dbReference type="PIRSR" id="PIRSR600715-1"/>
    </source>
</evidence>
<keyword evidence="5 8" id="KW-1133">Transmembrane helix</keyword>
<feature type="transmembrane region" description="Helical" evidence="8">
    <location>
        <begin position="68"/>
        <end position="84"/>
    </location>
</feature>
<sequence length="340" mass="36733">MFIYPLLLALLSSYFVMPQVKKLAFKLGAVDYPNKRRINIKPIPSLGGLGIYFGVLIALLVTGFSDKFIGIIAAGTLVVILGLLDDLYELSAKVKLLGQILVALVLISFGIKIRFISNLFGGIYYLGILSIPTTLIWIISTINVINLIDGLDGLAGGVSVIATITLAIFAYQQGQVLTVILALTVIGAVLGFLKYNFNPADIFMGDTGSMFLGFMLGSISIIGTLKSVTFITLLIPVLALGVPIIDTLLAILRRKLAGRPIFKADKGHLHHKLLELGLNQIQVVMIIYLISISLGMIAIGVSEAELSQQLFLIFSSLGFILIGIIKLGIVNLNTNYKKRV</sequence>
<feature type="transmembrane region" description="Helical" evidence="8">
    <location>
        <begin position="311"/>
        <end position="332"/>
    </location>
</feature>
<evidence type="ECO:0000313" key="9">
    <source>
        <dbReference type="EMBL" id="TDX59164.1"/>
    </source>
</evidence>
<feature type="transmembrane region" description="Helical" evidence="8">
    <location>
        <begin position="202"/>
        <end position="222"/>
    </location>
</feature>
<feature type="transmembrane region" description="Helical" evidence="8">
    <location>
        <begin position="273"/>
        <end position="299"/>
    </location>
</feature>
<keyword evidence="7" id="KW-0460">Magnesium</keyword>
<dbReference type="GO" id="GO:0005886">
    <property type="term" value="C:plasma membrane"/>
    <property type="evidence" value="ECO:0007669"/>
    <property type="project" value="UniProtKB-SubCell"/>
</dbReference>
<feature type="transmembrane region" description="Helical" evidence="8">
    <location>
        <begin position="45"/>
        <end position="62"/>
    </location>
</feature>
<feature type="transmembrane region" description="Helical" evidence="8">
    <location>
        <begin position="96"/>
        <end position="116"/>
    </location>
</feature>
<feature type="transmembrane region" description="Helical" evidence="8">
    <location>
        <begin position="176"/>
        <end position="195"/>
    </location>
</feature>
<name>A0A4R8HLD0_9FIRM</name>
<dbReference type="RefSeq" id="WP_134114114.1">
    <property type="nucleotide sequence ID" value="NZ_SOEG01000001.1"/>
</dbReference>
<dbReference type="CDD" id="cd06853">
    <property type="entry name" value="GT_WecA_like"/>
    <property type="match status" value="1"/>
</dbReference>
<accession>A0A4R8HLD0</accession>
<dbReference type="GO" id="GO:0009103">
    <property type="term" value="P:lipopolysaccharide biosynthetic process"/>
    <property type="evidence" value="ECO:0007669"/>
    <property type="project" value="TreeGrafter"/>
</dbReference>